<comment type="subcellular location">
    <subcellularLocation>
        <location evidence="1">Cytoplasm</location>
    </subcellularLocation>
</comment>
<dbReference type="EMBL" id="CAFBPY010000054">
    <property type="protein sequence ID" value="CAB5036654.1"/>
    <property type="molecule type" value="Genomic_DNA"/>
</dbReference>
<evidence type="ECO:0000256" key="6">
    <source>
        <dbReference type="ARBA" id="ARBA00022741"/>
    </source>
</evidence>
<dbReference type="PROSITE" id="PS00618">
    <property type="entry name" value="RECF_2"/>
    <property type="match status" value="1"/>
</dbReference>
<dbReference type="EMBL" id="CAFBLI010000083">
    <property type="protein sequence ID" value="CAB4872251.1"/>
    <property type="molecule type" value="Genomic_DNA"/>
</dbReference>
<dbReference type="InterPro" id="IPR027417">
    <property type="entry name" value="P-loop_NTPase"/>
</dbReference>
<dbReference type="PANTHER" id="PTHR32182:SF0">
    <property type="entry name" value="DNA REPLICATION AND REPAIR PROTEIN RECF"/>
    <property type="match status" value="1"/>
</dbReference>
<dbReference type="InterPro" id="IPR001238">
    <property type="entry name" value="DNA-binding_RecF"/>
</dbReference>
<evidence type="ECO:0000256" key="3">
    <source>
        <dbReference type="ARBA" id="ARBA00020170"/>
    </source>
</evidence>
<dbReference type="GO" id="GO:0000731">
    <property type="term" value="P:DNA synthesis involved in DNA repair"/>
    <property type="evidence" value="ECO:0007669"/>
    <property type="project" value="TreeGrafter"/>
</dbReference>
<protein>
    <recommendedName>
        <fullName evidence="3">DNA replication and repair protein RecF</fullName>
    </recommendedName>
</protein>
<dbReference type="InterPro" id="IPR003593">
    <property type="entry name" value="AAA+_ATPase"/>
</dbReference>
<evidence type="ECO:0000256" key="5">
    <source>
        <dbReference type="ARBA" id="ARBA00022705"/>
    </source>
</evidence>
<keyword evidence="5" id="KW-0235">DNA replication</keyword>
<dbReference type="EMBL" id="CAEZXH010000021">
    <property type="protein sequence ID" value="CAB4680585.1"/>
    <property type="molecule type" value="Genomic_DNA"/>
</dbReference>
<evidence type="ECO:0000313" key="14">
    <source>
        <dbReference type="EMBL" id="CAB4872251.1"/>
    </source>
</evidence>
<keyword evidence="6" id="KW-0547">Nucleotide-binding</keyword>
<dbReference type="GO" id="GO:0006260">
    <property type="term" value="P:DNA replication"/>
    <property type="evidence" value="ECO:0007669"/>
    <property type="project" value="UniProtKB-KW"/>
</dbReference>
<dbReference type="EMBL" id="CAEZYJ010000039">
    <property type="protein sequence ID" value="CAB4717139.1"/>
    <property type="molecule type" value="Genomic_DNA"/>
</dbReference>
<dbReference type="PANTHER" id="PTHR32182">
    <property type="entry name" value="DNA REPLICATION AND REPAIR PROTEIN RECF"/>
    <property type="match status" value="1"/>
</dbReference>
<organism evidence="13">
    <name type="scientific">freshwater metagenome</name>
    <dbReference type="NCBI Taxonomy" id="449393"/>
    <lineage>
        <taxon>unclassified sequences</taxon>
        <taxon>metagenomes</taxon>
        <taxon>ecological metagenomes</taxon>
    </lineage>
</organism>
<comment type="similarity">
    <text evidence="2">Belongs to the RecF family.</text>
</comment>
<evidence type="ECO:0000256" key="7">
    <source>
        <dbReference type="ARBA" id="ARBA00022840"/>
    </source>
</evidence>
<evidence type="ECO:0000313" key="15">
    <source>
        <dbReference type="EMBL" id="CAB5036654.1"/>
    </source>
</evidence>
<evidence type="ECO:0000256" key="1">
    <source>
        <dbReference type="ARBA" id="ARBA00004496"/>
    </source>
</evidence>
<reference evidence="13" key="1">
    <citation type="submission" date="2020-05" db="EMBL/GenBank/DDBJ databases">
        <authorList>
            <person name="Chiriac C."/>
            <person name="Salcher M."/>
            <person name="Ghai R."/>
            <person name="Kavagutti S V."/>
        </authorList>
    </citation>
    <scope>NUCLEOTIDE SEQUENCE</scope>
</reference>
<dbReference type="InterPro" id="IPR042174">
    <property type="entry name" value="RecF_2"/>
</dbReference>
<dbReference type="GO" id="GO:0005737">
    <property type="term" value="C:cytoplasm"/>
    <property type="evidence" value="ECO:0007669"/>
    <property type="project" value="UniProtKB-SubCell"/>
</dbReference>
<dbReference type="SUPFAM" id="SSF52540">
    <property type="entry name" value="P-loop containing nucleoside triphosphate hydrolases"/>
    <property type="match status" value="1"/>
</dbReference>
<evidence type="ECO:0000313" key="11">
    <source>
        <dbReference type="EMBL" id="CAB4680585.1"/>
    </source>
</evidence>
<accession>A0A6J6VA41</accession>
<dbReference type="SMART" id="SM00382">
    <property type="entry name" value="AAA"/>
    <property type="match status" value="1"/>
</dbReference>
<evidence type="ECO:0000256" key="4">
    <source>
        <dbReference type="ARBA" id="ARBA00022490"/>
    </source>
</evidence>
<dbReference type="InterPro" id="IPR003395">
    <property type="entry name" value="RecF/RecN/SMC_N"/>
</dbReference>
<evidence type="ECO:0000313" key="10">
    <source>
        <dbReference type="EMBL" id="CAB4603257.1"/>
    </source>
</evidence>
<evidence type="ECO:0000256" key="2">
    <source>
        <dbReference type="ARBA" id="ARBA00008016"/>
    </source>
</evidence>
<keyword evidence="8" id="KW-0238">DNA-binding</keyword>
<dbReference type="InterPro" id="IPR018078">
    <property type="entry name" value="DNA-binding_RecF_CS"/>
</dbReference>
<sequence>MHLTFLSLTDFRSYKNAELVLRPGVTTFIGSNGEGKTNFAEAIGYLAYLSSHRTGSDTPLIRLGCERAYIRAKVMNDDREELLEIEINNGRANRGRINQSPTKSTKEVLGHLRAVLFTPEDLSLVKGDPSERRDYLDKILISRTPRLAGTITDYERVIKQRNSLLKTRPNERELIPWDGQLAKLASQVIAARLALVEELRPLVVAAYSKIAAGDNVNIEYKSSGELEQREASAIEAEILLALPDLRRAEIERGLSLIGPHRDDLLLTLGAAPVRGYASQGESWSFALSLRVAAYHLFRSDGDLPILILDDVFAELDATRRKALVELIKDGEQVIVTAAVEEDLPQDLLHRKIYVSNGTLNE</sequence>
<feature type="domain" description="AAA+ ATPase" evidence="9">
    <location>
        <begin position="22"/>
        <end position="358"/>
    </location>
</feature>
<dbReference type="GO" id="GO:0005524">
    <property type="term" value="F:ATP binding"/>
    <property type="evidence" value="ECO:0007669"/>
    <property type="project" value="UniProtKB-KW"/>
</dbReference>
<dbReference type="GO" id="GO:0006302">
    <property type="term" value="P:double-strand break repair"/>
    <property type="evidence" value="ECO:0007669"/>
    <property type="project" value="TreeGrafter"/>
</dbReference>
<evidence type="ECO:0000313" key="13">
    <source>
        <dbReference type="EMBL" id="CAB4767367.1"/>
    </source>
</evidence>
<dbReference type="GO" id="GO:0003697">
    <property type="term" value="F:single-stranded DNA binding"/>
    <property type="evidence" value="ECO:0007669"/>
    <property type="project" value="InterPro"/>
</dbReference>
<gene>
    <name evidence="10" type="ORF">UFOPK1811_00957</name>
    <name evidence="11" type="ORF">UFOPK2360_00515</name>
    <name evidence="12" type="ORF">UFOPK2659_00410</name>
    <name evidence="13" type="ORF">UFOPK2922_00118</name>
    <name evidence="14" type="ORF">UFOPK3306_01007</name>
    <name evidence="15" type="ORF">UFOPK4209_00475</name>
</gene>
<keyword evidence="7" id="KW-0067">ATP-binding</keyword>
<dbReference type="Gene3D" id="3.40.50.300">
    <property type="entry name" value="P-loop containing nucleotide triphosphate hydrolases"/>
    <property type="match status" value="1"/>
</dbReference>
<proteinExistence type="inferred from homology"/>
<keyword evidence="4" id="KW-0963">Cytoplasm</keyword>
<dbReference type="Gene3D" id="1.20.1050.90">
    <property type="entry name" value="RecF/RecN/SMC, N-terminal domain"/>
    <property type="match status" value="1"/>
</dbReference>
<name>A0A6J6VA41_9ZZZZ</name>
<evidence type="ECO:0000259" key="9">
    <source>
        <dbReference type="SMART" id="SM00382"/>
    </source>
</evidence>
<dbReference type="NCBIfam" id="TIGR00611">
    <property type="entry name" value="recf"/>
    <property type="match status" value="1"/>
</dbReference>
<dbReference type="HAMAP" id="MF_00365">
    <property type="entry name" value="RecF"/>
    <property type="match status" value="1"/>
</dbReference>
<dbReference type="Pfam" id="PF02463">
    <property type="entry name" value="SMC_N"/>
    <property type="match status" value="1"/>
</dbReference>
<evidence type="ECO:0000256" key="8">
    <source>
        <dbReference type="ARBA" id="ARBA00023125"/>
    </source>
</evidence>
<dbReference type="AlphaFoldDB" id="A0A6J6VA41"/>
<dbReference type="PROSITE" id="PS00617">
    <property type="entry name" value="RECF_1"/>
    <property type="match status" value="1"/>
</dbReference>
<evidence type="ECO:0000313" key="12">
    <source>
        <dbReference type="EMBL" id="CAB4717139.1"/>
    </source>
</evidence>
<dbReference type="EMBL" id="CAEZZS010000002">
    <property type="protein sequence ID" value="CAB4767367.1"/>
    <property type="molecule type" value="Genomic_DNA"/>
</dbReference>
<dbReference type="EMBL" id="CAEZUJ010000038">
    <property type="protein sequence ID" value="CAB4603257.1"/>
    <property type="molecule type" value="Genomic_DNA"/>
</dbReference>